<keyword evidence="3" id="KW-1185">Reference proteome</keyword>
<gene>
    <name evidence="2" type="ORF">NDU88_004540</name>
</gene>
<dbReference type="EMBL" id="JANPWB010000005">
    <property type="protein sequence ID" value="KAJ1187770.1"/>
    <property type="molecule type" value="Genomic_DNA"/>
</dbReference>
<evidence type="ECO:0000313" key="3">
    <source>
        <dbReference type="Proteomes" id="UP001066276"/>
    </source>
</evidence>
<organism evidence="2 3">
    <name type="scientific">Pleurodeles waltl</name>
    <name type="common">Iberian ribbed newt</name>
    <dbReference type="NCBI Taxonomy" id="8319"/>
    <lineage>
        <taxon>Eukaryota</taxon>
        <taxon>Metazoa</taxon>
        <taxon>Chordata</taxon>
        <taxon>Craniata</taxon>
        <taxon>Vertebrata</taxon>
        <taxon>Euteleostomi</taxon>
        <taxon>Amphibia</taxon>
        <taxon>Batrachia</taxon>
        <taxon>Caudata</taxon>
        <taxon>Salamandroidea</taxon>
        <taxon>Salamandridae</taxon>
        <taxon>Pleurodelinae</taxon>
        <taxon>Pleurodeles</taxon>
    </lineage>
</organism>
<feature type="compositionally biased region" description="Basic and acidic residues" evidence="1">
    <location>
        <begin position="90"/>
        <end position="102"/>
    </location>
</feature>
<sequence length="132" mass="15192">MRRWIEETPAPEGLFKSPEDCGTGEQPTPPESRHEEEPTTRGSSDSGTADWAPWREQYPEAGHAQGERGLTRQITTSRTGRQIKTGNESEIERKAEKEEKREQKHNRKLKKAQEKKGNRKKEQTRPVTGKER</sequence>
<feature type="compositionally biased region" description="Polar residues" evidence="1">
    <location>
        <begin position="72"/>
        <end position="86"/>
    </location>
</feature>
<evidence type="ECO:0000256" key="1">
    <source>
        <dbReference type="SAM" id="MobiDB-lite"/>
    </source>
</evidence>
<comment type="caution">
    <text evidence="2">The sequence shown here is derived from an EMBL/GenBank/DDBJ whole genome shotgun (WGS) entry which is preliminary data.</text>
</comment>
<feature type="region of interest" description="Disordered" evidence="1">
    <location>
        <begin position="1"/>
        <end position="132"/>
    </location>
</feature>
<feature type="compositionally biased region" description="Basic and acidic residues" evidence="1">
    <location>
        <begin position="111"/>
        <end position="132"/>
    </location>
</feature>
<accession>A0AAV7UHE2</accession>
<reference evidence="2" key="1">
    <citation type="journal article" date="2022" name="bioRxiv">
        <title>Sequencing and chromosome-scale assembly of the giantPleurodeles waltlgenome.</title>
        <authorList>
            <person name="Brown T."/>
            <person name="Elewa A."/>
            <person name="Iarovenko S."/>
            <person name="Subramanian E."/>
            <person name="Araus A.J."/>
            <person name="Petzold A."/>
            <person name="Susuki M."/>
            <person name="Suzuki K.-i.T."/>
            <person name="Hayashi T."/>
            <person name="Toyoda A."/>
            <person name="Oliveira C."/>
            <person name="Osipova E."/>
            <person name="Leigh N.D."/>
            <person name="Simon A."/>
            <person name="Yun M.H."/>
        </authorList>
    </citation>
    <scope>NUCLEOTIDE SEQUENCE</scope>
    <source>
        <strain evidence="2">20211129_DDA</strain>
        <tissue evidence="2">Liver</tissue>
    </source>
</reference>
<evidence type="ECO:0000313" key="2">
    <source>
        <dbReference type="EMBL" id="KAJ1187770.1"/>
    </source>
</evidence>
<dbReference type="Proteomes" id="UP001066276">
    <property type="component" value="Chromosome 3_1"/>
</dbReference>
<dbReference type="AlphaFoldDB" id="A0AAV7UHE2"/>
<proteinExistence type="predicted"/>
<name>A0AAV7UHE2_PLEWA</name>
<protein>
    <submittedName>
        <fullName evidence="2">Uncharacterized protein</fullName>
    </submittedName>
</protein>